<dbReference type="GO" id="GO:0005975">
    <property type="term" value="P:carbohydrate metabolic process"/>
    <property type="evidence" value="ECO:0007669"/>
    <property type="project" value="InterPro"/>
</dbReference>
<proteinExistence type="inferred from homology"/>
<dbReference type="PANTHER" id="PTHR42812">
    <property type="entry name" value="BETA-XYLOSIDASE"/>
    <property type="match status" value="1"/>
</dbReference>
<feature type="compositionally biased region" description="Low complexity" evidence="7">
    <location>
        <begin position="370"/>
        <end position="383"/>
    </location>
</feature>
<feature type="site" description="Important for catalytic activity, responsible for pKa modulation of the active site Glu and correct orientation of both the proton donor and substrate" evidence="5">
    <location>
        <position position="176"/>
    </location>
</feature>
<feature type="active site" description="Proton donor" evidence="4">
    <location>
        <position position="241"/>
    </location>
</feature>
<evidence type="ECO:0000256" key="8">
    <source>
        <dbReference type="SAM" id="SignalP"/>
    </source>
</evidence>
<dbReference type="AlphaFoldDB" id="A0A239PWB5"/>
<dbReference type="SUPFAM" id="SSF75005">
    <property type="entry name" value="Arabinanase/levansucrase/invertase"/>
    <property type="match status" value="1"/>
</dbReference>
<evidence type="ECO:0000313" key="11">
    <source>
        <dbReference type="Proteomes" id="UP000198346"/>
    </source>
</evidence>
<dbReference type="Gene3D" id="2.60.120.200">
    <property type="match status" value="1"/>
</dbReference>
<keyword evidence="2 6" id="KW-0378">Hydrolase</keyword>
<dbReference type="RefSeq" id="WP_089412722.1">
    <property type="nucleotide sequence ID" value="NZ_FZQA01000005.1"/>
</dbReference>
<organism evidence="10 11">
    <name type="scientific">Amphiplicatus metriothermophilus</name>
    <dbReference type="NCBI Taxonomy" id="1519374"/>
    <lineage>
        <taxon>Bacteria</taxon>
        <taxon>Pseudomonadati</taxon>
        <taxon>Pseudomonadota</taxon>
        <taxon>Alphaproteobacteria</taxon>
        <taxon>Parvularculales</taxon>
        <taxon>Parvularculaceae</taxon>
        <taxon>Amphiplicatus</taxon>
    </lineage>
</organism>
<dbReference type="InterPro" id="IPR023296">
    <property type="entry name" value="Glyco_hydro_beta-prop_sf"/>
</dbReference>
<gene>
    <name evidence="10" type="ORF">SAMN06297382_2265</name>
</gene>
<evidence type="ECO:0000256" key="3">
    <source>
        <dbReference type="ARBA" id="ARBA00023295"/>
    </source>
</evidence>
<comment type="similarity">
    <text evidence="1 6">Belongs to the glycosyl hydrolase 43 family.</text>
</comment>
<dbReference type="Pfam" id="PF04616">
    <property type="entry name" value="Glyco_hydro_43"/>
    <property type="match status" value="1"/>
</dbReference>
<dbReference type="PROSITE" id="PS51257">
    <property type="entry name" value="PROKAR_LIPOPROTEIN"/>
    <property type="match status" value="1"/>
</dbReference>
<reference evidence="10 11" key="1">
    <citation type="submission" date="2017-07" db="EMBL/GenBank/DDBJ databases">
        <authorList>
            <person name="Sun Z.S."/>
            <person name="Albrecht U."/>
            <person name="Echele G."/>
            <person name="Lee C.C."/>
        </authorList>
    </citation>
    <scope>NUCLEOTIDE SEQUENCE [LARGE SCALE GENOMIC DNA]</scope>
    <source>
        <strain evidence="10 11">CGMCC 1.12710</strain>
    </source>
</reference>
<dbReference type="InterPro" id="IPR013320">
    <property type="entry name" value="ConA-like_dom_sf"/>
</dbReference>
<accession>A0A239PWB5</accession>
<feature type="signal peptide" evidence="8">
    <location>
        <begin position="1"/>
        <end position="20"/>
    </location>
</feature>
<dbReference type="Pfam" id="PF17851">
    <property type="entry name" value="GH43_C2"/>
    <property type="match status" value="1"/>
</dbReference>
<keyword evidence="8" id="KW-0732">Signal</keyword>
<dbReference type="PANTHER" id="PTHR42812:SF12">
    <property type="entry name" value="BETA-XYLOSIDASE-RELATED"/>
    <property type="match status" value="1"/>
</dbReference>
<dbReference type="InterPro" id="IPR051795">
    <property type="entry name" value="Glycosyl_Hydrlase_43"/>
</dbReference>
<dbReference type="CDD" id="cd18617">
    <property type="entry name" value="GH43_XynB-like"/>
    <property type="match status" value="1"/>
</dbReference>
<evidence type="ECO:0000256" key="6">
    <source>
        <dbReference type="RuleBase" id="RU361187"/>
    </source>
</evidence>
<dbReference type="EMBL" id="FZQA01000005">
    <property type="protein sequence ID" value="SNT74599.1"/>
    <property type="molecule type" value="Genomic_DNA"/>
</dbReference>
<dbReference type="Gene3D" id="2.115.10.20">
    <property type="entry name" value="Glycosyl hydrolase domain, family 43"/>
    <property type="match status" value="1"/>
</dbReference>
<protein>
    <submittedName>
        <fullName evidence="10">Alpha-N-arabinofuranosidase</fullName>
    </submittedName>
</protein>
<dbReference type="InterPro" id="IPR041542">
    <property type="entry name" value="GH43_C2"/>
</dbReference>
<dbReference type="Proteomes" id="UP000198346">
    <property type="component" value="Unassembled WGS sequence"/>
</dbReference>
<dbReference type="OrthoDB" id="9801455at2"/>
<dbReference type="GO" id="GO:0004553">
    <property type="term" value="F:hydrolase activity, hydrolyzing O-glycosyl compounds"/>
    <property type="evidence" value="ECO:0007669"/>
    <property type="project" value="InterPro"/>
</dbReference>
<evidence type="ECO:0000259" key="9">
    <source>
        <dbReference type="Pfam" id="PF17851"/>
    </source>
</evidence>
<keyword evidence="11" id="KW-1185">Reference proteome</keyword>
<feature type="active site" description="Proton acceptor" evidence="4">
    <location>
        <position position="69"/>
    </location>
</feature>
<name>A0A239PWB5_9PROT</name>
<evidence type="ECO:0000256" key="2">
    <source>
        <dbReference type="ARBA" id="ARBA00022801"/>
    </source>
</evidence>
<evidence type="ECO:0000313" key="10">
    <source>
        <dbReference type="EMBL" id="SNT74599.1"/>
    </source>
</evidence>
<evidence type="ECO:0000256" key="4">
    <source>
        <dbReference type="PIRSR" id="PIRSR606710-1"/>
    </source>
</evidence>
<feature type="chain" id="PRO_5013348820" evidence="8">
    <location>
        <begin position="21"/>
        <end position="576"/>
    </location>
</feature>
<evidence type="ECO:0000256" key="7">
    <source>
        <dbReference type="SAM" id="MobiDB-lite"/>
    </source>
</evidence>
<evidence type="ECO:0000256" key="5">
    <source>
        <dbReference type="PIRSR" id="PIRSR606710-2"/>
    </source>
</evidence>
<sequence length="576" mass="62102">MPCRLAWALMIAAGALSACAAGGDGAGEPAPAPYAAFDWFRYEGTEAEGAPEPAADEYRNPVIAGFYPDPSVVQVGADYYLVNSTFAWFPGVPVFHSRDLVGWRQIANAIDRPGMVDFTGLGVSRGIFAATIEHHEGKYYIATTCVDCGDNFIITADDPAGPWSEPIWLPEVGGIDPSLFFDEDGAVYLLNNDAPPGEARYDGHRAIWIRRIDPETLQPLTKPRVLIDGGVRPEENPIWIEGPHLYKIGGWYYLIAAEGGTAIGHSQVALRAREIFGPYEPYDGNPILTQRDLPENRENPVTSVGHADLVQDAKGGWHAAFLGVRPYEGDYYNTGRETFLLPVEWREGWPIILPPGEPVPMVVKRPPSEDAPTGAASADDAPAPTTGPFSVYESFDAPALAPYWLSLRGPAAPWLRLENGAAKLYAQADGLGDFGRPAFLARRQQHLFALAETEVSLARAGGAEAGLAAFQNDEFYYALGAVRDGDGKTVVRLRRRAGPETPPAGEVIASAALAGAEAIRLRIRARGALYDFEYAGADGEWRMLLAGADGRILSTREAGGFVGAVLGLYAQYSARP</sequence>
<keyword evidence="3 6" id="KW-0326">Glycosidase</keyword>
<evidence type="ECO:0000256" key="1">
    <source>
        <dbReference type="ARBA" id="ARBA00009865"/>
    </source>
</evidence>
<dbReference type="SUPFAM" id="SSF49899">
    <property type="entry name" value="Concanavalin A-like lectins/glucanases"/>
    <property type="match status" value="1"/>
</dbReference>
<feature type="domain" description="Beta-xylosidase C-terminal Concanavalin A-like" evidence="9">
    <location>
        <begin position="394"/>
        <end position="571"/>
    </location>
</feature>
<dbReference type="InterPro" id="IPR006710">
    <property type="entry name" value="Glyco_hydro_43"/>
</dbReference>
<feature type="region of interest" description="Disordered" evidence="7">
    <location>
        <begin position="364"/>
        <end position="383"/>
    </location>
</feature>